<proteinExistence type="predicted"/>
<name>A0A8H3FZA1_9LECA</name>
<dbReference type="OrthoDB" id="2107174at2759"/>
<evidence type="ECO:0008006" key="4">
    <source>
        <dbReference type="Google" id="ProtNLM"/>
    </source>
</evidence>
<dbReference type="InterPro" id="IPR041492">
    <property type="entry name" value="HAD_2"/>
</dbReference>
<comment type="caution">
    <text evidence="2">The sequence shown here is derived from an EMBL/GenBank/DDBJ whole genome shotgun (WGS) entry which is preliminary data.</text>
</comment>
<protein>
    <recommendedName>
        <fullName evidence="4">HAD-like protein</fullName>
    </recommendedName>
</protein>
<dbReference type="SUPFAM" id="SSF56784">
    <property type="entry name" value="HAD-like"/>
    <property type="match status" value="1"/>
</dbReference>
<evidence type="ECO:0000256" key="1">
    <source>
        <dbReference type="SAM" id="MobiDB-lite"/>
    </source>
</evidence>
<keyword evidence="3" id="KW-1185">Reference proteome</keyword>
<feature type="compositionally biased region" description="Low complexity" evidence="1">
    <location>
        <begin position="99"/>
        <end position="112"/>
    </location>
</feature>
<dbReference type="Gene3D" id="1.10.150.240">
    <property type="entry name" value="Putative phosphatase, domain 2"/>
    <property type="match status" value="1"/>
</dbReference>
<dbReference type="EMBL" id="CAJPDQ010000035">
    <property type="protein sequence ID" value="CAF9930343.1"/>
    <property type="molecule type" value="Genomic_DNA"/>
</dbReference>
<evidence type="ECO:0000313" key="2">
    <source>
        <dbReference type="EMBL" id="CAF9930343.1"/>
    </source>
</evidence>
<dbReference type="InterPro" id="IPR044999">
    <property type="entry name" value="CbbY-like"/>
</dbReference>
<dbReference type="InterPro" id="IPR006439">
    <property type="entry name" value="HAD-SF_hydro_IA"/>
</dbReference>
<gene>
    <name evidence="2" type="ORF">GOMPHAMPRED_005628</name>
</gene>
<accession>A0A8H3FZA1</accession>
<dbReference type="PANTHER" id="PTHR42896:SF2">
    <property type="entry name" value="CBBY-LIKE PROTEIN"/>
    <property type="match status" value="1"/>
</dbReference>
<dbReference type="AlphaFoldDB" id="A0A8H3FZA1"/>
<dbReference type="Gene3D" id="3.40.50.1000">
    <property type="entry name" value="HAD superfamily/HAD-like"/>
    <property type="match status" value="1"/>
</dbReference>
<dbReference type="Pfam" id="PF13419">
    <property type="entry name" value="HAD_2"/>
    <property type="match status" value="1"/>
</dbReference>
<evidence type="ECO:0000313" key="3">
    <source>
        <dbReference type="Proteomes" id="UP000664169"/>
    </source>
</evidence>
<sequence>MAPATVIDGSMRSRSGFTTLLLDCDNTLALTEEHAFAATSQTINTLLKDFRIRPSRSTVGDDDDDDQQQQQQQQLTESALDALDAIHRNQHGADDLASDARSSTSSSSADQYQTYSSPSLLADYIGLPFRQILTSITSKHGISLSLSQLAHYIALEEQNVNTQITLHSPAAPGILSTLQTLSKSHHFTHAAVVSSSRLTRVRTALTKAGLYPDPFPDSSLYSAHDSLPRPEHKPSPAIYLYALEKLGVSAAECVAVEDSLSGCLAAVNAGIACVGYVGAYHDPGKRDVMAGVLKARGAVAVIGRWDEFEDVVKGLEDEMVGGGIGEG</sequence>
<dbReference type="InterPro" id="IPR023214">
    <property type="entry name" value="HAD_sf"/>
</dbReference>
<dbReference type="GO" id="GO:0016791">
    <property type="term" value="F:phosphatase activity"/>
    <property type="evidence" value="ECO:0007669"/>
    <property type="project" value="UniProtKB-ARBA"/>
</dbReference>
<dbReference type="PANTHER" id="PTHR42896">
    <property type="entry name" value="XYLULOSE-1,5-BISPHOSPHATE (XUBP) PHOSPHATASE"/>
    <property type="match status" value="1"/>
</dbReference>
<dbReference type="CDD" id="cd07505">
    <property type="entry name" value="HAD_BPGM-like"/>
    <property type="match status" value="1"/>
</dbReference>
<feature type="region of interest" description="Disordered" evidence="1">
    <location>
        <begin position="93"/>
        <end position="112"/>
    </location>
</feature>
<reference evidence="2" key="1">
    <citation type="submission" date="2021-03" db="EMBL/GenBank/DDBJ databases">
        <authorList>
            <person name="Tagirdzhanova G."/>
        </authorList>
    </citation>
    <scope>NUCLEOTIDE SEQUENCE</scope>
</reference>
<dbReference type="SFLD" id="SFLDS00003">
    <property type="entry name" value="Haloacid_Dehalogenase"/>
    <property type="match status" value="1"/>
</dbReference>
<dbReference type="Proteomes" id="UP000664169">
    <property type="component" value="Unassembled WGS sequence"/>
</dbReference>
<dbReference type="SFLD" id="SFLDG01129">
    <property type="entry name" value="C1.5:_HAD__Beta-PGM__Phosphata"/>
    <property type="match status" value="1"/>
</dbReference>
<organism evidence="2 3">
    <name type="scientific">Gomphillus americanus</name>
    <dbReference type="NCBI Taxonomy" id="1940652"/>
    <lineage>
        <taxon>Eukaryota</taxon>
        <taxon>Fungi</taxon>
        <taxon>Dikarya</taxon>
        <taxon>Ascomycota</taxon>
        <taxon>Pezizomycotina</taxon>
        <taxon>Lecanoromycetes</taxon>
        <taxon>OSLEUM clade</taxon>
        <taxon>Ostropomycetidae</taxon>
        <taxon>Ostropales</taxon>
        <taxon>Graphidaceae</taxon>
        <taxon>Gomphilloideae</taxon>
        <taxon>Gomphillus</taxon>
    </lineage>
</organism>
<dbReference type="InterPro" id="IPR023198">
    <property type="entry name" value="PGP-like_dom2"/>
</dbReference>
<dbReference type="InterPro" id="IPR036412">
    <property type="entry name" value="HAD-like_sf"/>
</dbReference>
<dbReference type="NCBIfam" id="TIGR01509">
    <property type="entry name" value="HAD-SF-IA-v3"/>
    <property type="match status" value="1"/>
</dbReference>